<keyword evidence="2" id="KW-1185">Reference proteome</keyword>
<comment type="caution">
    <text evidence="1">The sequence shown here is derived from an EMBL/GenBank/DDBJ whole genome shotgun (WGS) entry which is preliminary data.</text>
</comment>
<name>A0A1R3GXQ7_9ROSI</name>
<reference evidence="2" key="1">
    <citation type="submission" date="2013-09" db="EMBL/GenBank/DDBJ databases">
        <title>Corchorus olitorius genome sequencing.</title>
        <authorList>
            <person name="Alam M."/>
            <person name="Haque M.S."/>
            <person name="Islam M.S."/>
            <person name="Emdad E.M."/>
            <person name="Islam M.M."/>
            <person name="Ahmed B."/>
            <person name="Halim A."/>
            <person name="Hossen Q.M.M."/>
            <person name="Hossain M.Z."/>
            <person name="Ahmed R."/>
            <person name="Khan M.M."/>
            <person name="Islam R."/>
            <person name="Rashid M.M."/>
            <person name="Khan S.A."/>
            <person name="Rahman M.S."/>
            <person name="Alam M."/>
            <person name="Yahiya A.S."/>
            <person name="Khan M.S."/>
            <person name="Azam M.S."/>
            <person name="Haque T."/>
            <person name="Lashkar M.Z.H."/>
            <person name="Akhand A.I."/>
            <person name="Morshed G."/>
            <person name="Roy S."/>
            <person name="Uddin K.S."/>
            <person name="Rabeya T."/>
            <person name="Hossain A.S."/>
            <person name="Chowdhury A."/>
            <person name="Snigdha A.R."/>
            <person name="Mortoza M.S."/>
            <person name="Matin S.A."/>
            <person name="Hoque S.M.E."/>
            <person name="Islam M.K."/>
            <person name="Roy D.K."/>
            <person name="Haider R."/>
            <person name="Moosa M.M."/>
            <person name="Elias S.M."/>
            <person name="Hasan A.M."/>
            <person name="Jahan S."/>
            <person name="Shafiuddin M."/>
            <person name="Mahmood N."/>
            <person name="Shommy N.S."/>
        </authorList>
    </citation>
    <scope>NUCLEOTIDE SEQUENCE [LARGE SCALE GENOMIC DNA]</scope>
    <source>
        <strain evidence="2">cv. O-4</strain>
    </source>
</reference>
<protein>
    <submittedName>
        <fullName evidence="1">Uncharacterized protein</fullName>
    </submittedName>
</protein>
<dbReference type="Proteomes" id="UP000187203">
    <property type="component" value="Unassembled WGS sequence"/>
</dbReference>
<organism evidence="1 2">
    <name type="scientific">Corchorus olitorius</name>
    <dbReference type="NCBI Taxonomy" id="93759"/>
    <lineage>
        <taxon>Eukaryota</taxon>
        <taxon>Viridiplantae</taxon>
        <taxon>Streptophyta</taxon>
        <taxon>Embryophyta</taxon>
        <taxon>Tracheophyta</taxon>
        <taxon>Spermatophyta</taxon>
        <taxon>Magnoliopsida</taxon>
        <taxon>eudicotyledons</taxon>
        <taxon>Gunneridae</taxon>
        <taxon>Pentapetalae</taxon>
        <taxon>rosids</taxon>
        <taxon>malvids</taxon>
        <taxon>Malvales</taxon>
        <taxon>Malvaceae</taxon>
        <taxon>Grewioideae</taxon>
        <taxon>Apeibeae</taxon>
        <taxon>Corchorus</taxon>
    </lineage>
</organism>
<proteinExistence type="predicted"/>
<dbReference type="AlphaFoldDB" id="A0A1R3GXQ7"/>
<dbReference type="EMBL" id="AWUE01021273">
    <property type="protein sequence ID" value="OMO62827.1"/>
    <property type="molecule type" value="Genomic_DNA"/>
</dbReference>
<accession>A0A1R3GXQ7</accession>
<sequence>MEAVIRAPITTVNSFKAPKTTESAHLQAMKTPVPNKQLTHDPLI</sequence>
<evidence type="ECO:0000313" key="2">
    <source>
        <dbReference type="Proteomes" id="UP000187203"/>
    </source>
</evidence>
<evidence type="ECO:0000313" key="1">
    <source>
        <dbReference type="EMBL" id="OMO62827.1"/>
    </source>
</evidence>
<gene>
    <name evidence="1" type="ORF">COLO4_32873</name>
</gene>